<evidence type="ECO:0000313" key="10">
    <source>
        <dbReference type="Proteomes" id="UP000193642"/>
    </source>
</evidence>
<feature type="domain" description="GOST seven transmembrane" evidence="8">
    <location>
        <begin position="18"/>
        <end position="267"/>
    </location>
</feature>
<feature type="transmembrane region" description="Helical" evidence="7">
    <location>
        <begin position="51"/>
        <end position="73"/>
    </location>
</feature>
<feature type="region of interest" description="Disordered" evidence="6">
    <location>
        <begin position="341"/>
        <end position="384"/>
    </location>
</feature>
<dbReference type="EMBL" id="MCGO01000018">
    <property type="protein sequence ID" value="ORY45982.1"/>
    <property type="molecule type" value="Genomic_DNA"/>
</dbReference>
<feature type="transmembrane region" description="Helical" evidence="7">
    <location>
        <begin position="127"/>
        <end position="147"/>
    </location>
</feature>
<accession>A0A1Y2CG52</accession>
<evidence type="ECO:0000256" key="3">
    <source>
        <dbReference type="ARBA" id="ARBA00022729"/>
    </source>
</evidence>
<name>A0A1Y2CG52_9FUNG</name>
<dbReference type="STRING" id="329046.A0A1Y2CG52"/>
<dbReference type="AlphaFoldDB" id="A0A1Y2CG52"/>
<keyword evidence="3" id="KW-0732">Signal</keyword>
<proteinExistence type="predicted"/>
<dbReference type="InterPro" id="IPR053937">
    <property type="entry name" value="GOST_TM"/>
</dbReference>
<dbReference type="PANTHER" id="PTHR21229">
    <property type="entry name" value="LUNG SEVEN TRANSMEMBRANE RECEPTOR"/>
    <property type="match status" value="1"/>
</dbReference>
<sequence>MDASFEAWYGKLPAADYPKLGLFLGLSITYLIVGIIWSFRTWMFYQDILQLQHYISAVTFFLMVEMAFNYGYYEEYNVAGEPHSFLLVMVVILNAARNSISFFMLLIVSLGYGVVKPTLGSNMKKCVILGVFHFVCGVLYGAGSLMVNEISAGMALFFSLPLSFAMTAFYYAILNGLTLTMKTLEERRQPIKLLMYKRLWLILVFSAVCLFAFFIVNTVAFKNRFQPEWIQTYWQYRWALLDGWLNILYLVIYLSIALLWRPTENNQRYGLEQLAGDDYDDDLEAITAGGAAPGVTNPKQRKVQLRAMHTAHTDETLEEGIDDDVDDDEDEDDVFRWAEENVGGEGIVNQGHGSEVAASSSNGMVRDTSSTGLLRGSQDGRKMA</sequence>
<feature type="compositionally biased region" description="Polar residues" evidence="6">
    <location>
        <begin position="357"/>
        <end position="372"/>
    </location>
</feature>
<dbReference type="GO" id="GO:0042147">
    <property type="term" value="P:retrograde transport, endosome to Golgi"/>
    <property type="evidence" value="ECO:0007669"/>
    <property type="project" value="TreeGrafter"/>
</dbReference>
<dbReference type="Proteomes" id="UP000193642">
    <property type="component" value="Unassembled WGS sequence"/>
</dbReference>
<dbReference type="InterPro" id="IPR009637">
    <property type="entry name" value="GPR107/GPR108-like"/>
</dbReference>
<feature type="transmembrane region" description="Helical" evidence="7">
    <location>
        <begin position="153"/>
        <end position="178"/>
    </location>
</feature>
<dbReference type="OrthoDB" id="19932at2759"/>
<keyword evidence="10" id="KW-1185">Reference proteome</keyword>
<organism evidence="9 10">
    <name type="scientific">Rhizoclosmatium globosum</name>
    <dbReference type="NCBI Taxonomy" id="329046"/>
    <lineage>
        <taxon>Eukaryota</taxon>
        <taxon>Fungi</taxon>
        <taxon>Fungi incertae sedis</taxon>
        <taxon>Chytridiomycota</taxon>
        <taxon>Chytridiomycota incertae sedis</taxon>
        <taxon>Chytridiomycetes</taxon>
        <taxon>Chytridiales</taxon>
        <taxon>Chytriomycetaceae</taxon>
        <taxon>Rhizoclosmatium</taxon>
    </lineage>
</organism>
<evidence type="ECO:0000313" key="9">
    <source>
        <dbReference type="EMBL" id="ORY45982.1"/>
    </source>
</evidence>
<evidence type="ECO:0000256" key="6">
    <source>
        <dbReference type="SAM" id="MobiDB-lite"/>
    </source>
</evidence>
<gene>
    <name evidence="9" type="ORF">BCR33DRAFT_678758</name>
</gene>
<evidence type="ECO:0000256" key="2">
    <source>
        <dbReference type="ARBA" id="ARBA00022692"/>
    </source>
</evidence>
<feature type="transmembrane region" description="Helical" evidence="7">
    <location>
        <begin position="85"/>
        <end position="115"/>
    </location>
</feature>
<evidence type="ECO:0000259" key="8">
    <source>
        <dbReference type="Pfam" id="PF06814"/>
    </source>
</evidence>
<evidence type="ECO:0000256" key="7">
    <source>
        <dbReference type="SAM" id="Phobius"/>
    </source>
</evidence>
<comment type="subcellular location">
    <subcellularLocation>
        <location evidence="1">Membrane</location>
        <topology evidence="1">Multi-pass membrane protein</topology>
    </subcellularLocation>
</comment>
<feature type="transmembrane region" description="Helical" evidence="7">
    <location>
        <begin position="20"/>
        <end position="39"/>
    </location>
</feature>
<dbReference type="PANTHER" id="PTHR21229:SF1">
    <property type="entry name" value="GH17801P"/>
    <property type="match status" value="1"/>
</dbReference>
<feature type="transmembrane region" description="Helical" evidence="7">
    <location>
        <begin position="241"/>
        <end position="260"/>
    </location>
</feature>
<evidence type="ECO:0000256" key="5">
    <source>
        <dbReference type="ARBA" id="ARBA00023136"/>
    </source>
</evidence>
<dbReference type="GO" id="GO:0005829">
    <property type="term" value="C:cytosol"/>
    <property type="evidence" value="ECO:0007669"/>
    <property type="project" value="GOC"/>
</dbReference>
<keyword evidence="2 7" id="KW-0812">Transmembrane</keyword>
<comment type="caution">
    <text evidence="9">The sequence shown here is derived from an EMBL/GenBank/DDBJ whole genome shotgun (WGS) entry which is preliminary data.</text>
</comment>
<keyword evidence="4 7" id="KW-1133">Transmembrane helix</keyword>
<dbReference type="GO" id="GO:0005794">
    <property type="term" value="C:Golgi apparatus"/>
    <property type="evidence" value="ECO:0007669"/>
    <property type="project" value="TreeGrafter"/>
</dbReference>
<protein>
    <recommendedName>
        <fullName evidence="8">GOST seven transmembrane domain-containing protein</fullName>
    </recommendedName>
</protein>
<evidence type="ECO:0000256" key="4">
    <source>
        <dbReference type="ARBA" id="ARBA00022989"/>
    </source>
</evidence>
<evidence type="ECO:0000256" key="1">
    <source>
        <dbReference type="ARBA" id="ARBA00004141"/>
    </source>
</evidence>
<reference evidence="9 10" key="1">
    <citation type="submission" date="2016-07" db="EMBL/GenBank/DDBJ databases">
        <title>Pervasive Adenine N6-methylation of Active Genes in Fungi.</title>
        <authorList>
            <consortium name="DOE Joint Genome Institute"/>
            <person name="Mondo S.J."/>
            <person name="Dannebaum R.O."/>
            <person name="Kuo R.C."/>
            <person name="Labutti K."/>
            <person name="Haridas S."/>
            <person name="Kuo A."/>
            <person name="Salamov A."/>
            <person name="Ahrendt S.R."/>
            <person name="Lipzen A."/>
            <person name="Sullivan W."/>
            <person name="Andreopoulos W.B."/>
            <person name="Clum A."/>
            <person name="Lindquist E."/>
            <person name="Daum C."/>
            <person name="Ramamoorthy G.K."/>
            <person name="Gryganskyi A."/>
            <person name="Culley D."/>
            <person name="Magnuson J.K."/>
            <person name="James T.Y."/>
            <person name="O'Malley M.A."/>
            <person name="Stajich J.E."/>
            <person name="Spatafora J.W."/>
            <person name="Visel A."/>
            <person name="Grigoriev I.V."/>
        </authorList>
    </citation>
    <scope>NUCLEOTIDE SEQUENCE [LARGE SCALE GENOMIC DNA]</scope>
    <source>
        <strain evidence="9 10">JEL800</strain>
    </source>
</reference>
<dbReference type="GO" id="GO:0016020">
    <property type="term" value="C:membrane"/>
    <property type="evidence" value="ECO:0007669"/>
    <property type="project" value="UniProtKB-SubCell"/>
</dbReference>
<feature type="transmembrane region" description="Helical" evidence="7">
    <location>
        <begin position="199"/>
        <end position="221"/>
    </location>
</feature>
<dbReference type="Pfam" id="PF06814">
    <property type="entry name" value="GOST_TM"/>
    <property type="match status" value="1"/>
</dbReference>
<keyword evidence="5 7" id="KW-0472">Membrane</keyword>